<sequence>MKIKKENIGKKVQAVTSFNKDVLFKFLKRTKAGKYAPIDQSSLPYSRIKQQAESGEEQYIYALR</sequence>
<reference evidence="1 2" key="1">
    <citation type="submission" date="2017-09" db="EMBL/GenBank/DDBJ databases">
        <title>Depth-based differentiation of microbial function through sediment-hosted aquifers and enrichment of novel symbionts in the deep terrestrial subsurface.</title>
        <authorList>
            <person name="Probst A.J."/>
            <person name="Ladd B."/>
            <person name="Jarett J.K."/>
            <person name="Geller-Mcgrath D.E."/>
            <person name="Sieber C.M."/>
            <person name="Emerson J.B."/>
            <person name="Anantharaman K."/>
            <person name="Thomas B.C."/>
            <person name="Malmstrom R."/>
            <person name="Stieglmeier M."/>
            <person name="Klingl A."/>
            <person name="Woyke T."/>
            <person name="Ryan C.M."/>
            <person name="Banfield J.F."/>
        </authorList>
    </citation>
    <scope>NUCLEOTIDE SEQUENCE [LARGE SCALE GENOMIC DNA]</scope>
    <source>
        <strain evidence="1">CG11_big_fil_rev_8_21_14_0_20_35_14</strain>
    </source>
</reference>
<dbReference type="EMBL" id="PCVL01000036">
    <property type="protein sequence ID" value="PIQ72473.1"/>
    <property type="molecule type" value="Genomic_DNA"/>
</dbReference>
<dbReference type="Proteomes" id="UP000229570">
    <property type="component" value="Unassembled WGS sequence"/>
</dbReference>
<accession>A0A2H0KPN8</accession>
<organism evidence="1 2">
    <name type="scientific">Candidatus Roizmanbacteria bacterium CG11_big_fil_rev_8_21_14_0_20_35_14</name>
    <dbReference type="NCBI Taxonomy" id="1974855"/>
    <lineage>
        <taxon>Bacteria</taxon>
        <taxon>Candidatus Roizmaniibacteriota</taxon>
    </lineage>
</organism>
<evidence type="ECO:0000313" key="1">
    <source>
        <dbReference type="EMBL" id="PIQ72473.1"/>
    </source>
</evidence>
<comment type="caution">
    <text evidence="1">The sequence shown here is derived from an EMBL/GenBank/DDBJ whole genome shotgun (WGS) entry which is preliminary data.</text>
</comment>
<gene>
    <name evidence="1" type="ORF">COV86_02785</name>
</gene>
<name>A0A2H0KPN8_9BACT</name>
<proteinExistence type="predicted"/>
<evidence type="ECO:0000313" key="2">
    <source>
        <dbReference type="Proteomes" id="UP000229570"/>
    </source>
</evidence>
<dbReference type="AlphaFoldDB" id="A0A2H0KPN8"/>
<protein>
    <submittedName>
        <fullName evidence="1">Uncharacterized protein</fullName>
    </submittedName>
</protein>